<sequence>MSLSLPIINNIITEKIISLNNTVDNNDAFYKTCILNLSSQMNILIQQNTELNNRLECLENPQTESHQQKLTEKKIVKSEKLNGLNRIDNPPGLPRLTKLPVTKEDDIGSVKWSVVKRNKNNRRTNKKS</sequence>
<evidence type="ECO:0000313" key="2">
    <source>
        <dbReference type="EMBL" id="QHS86949.1"/>
    </source>
</evidence>
<reference evidence="2" key="1">
    <citation type="journal article" date="2020" name="Nature">
        <title>Giant virus diversity and host interactions through global metagenomics.</title>
        <authorList>
            <person name="Schulz F."/>
            <person name="Roux S."/>
            <person name="Paez-Espino D."/>
            <person name="Jungbluth S."/>
            <person name="Walsh D.A."/>
            <person name="Denef V.J."/>
            <person name="McMahon K.D."/>
            <person name="Konstantinidis K.T."/>
            <person name="Eloe-Fadrosh E.A."/>
            <person name="Kyrpides N.C."/>
            <person name="Woyke T."/>
        </authorList>
    </citation>
    <scope>NUCLEOTIDE SEQUENCE</scope>
    <source>
        <strain evidence="2">GVMAG-M-3300009422-16</strain>
    </source>
</reference>
<name>A0A6C0B5X3_9ZZZZ</name>
<protein>
    <submittedName>
        <fullName evidence="2">Uncharacterized protein</fullName>
    </submittedName>
</protein>
<feature type="region of interest" description="Disordered" evidence="1">
    <location>
        <begin position="81"/>
        <end position="100"/>
    </location>
</feature>
<organism evidence="2">
    <name type="scientific">viral metagenome</name>
    <dbReference type="NCBI Taxonomy" id="1070528"/>
    <lineage>
        <taxon>unclassified sequences</taxon>
        <taxon>metagenomes</taxon>
        <taxon>organismal metagenomes</taxon>
    </lineage>
</organism>
<accession>A0A6C0B5X3</accession>
<dbReference type="EMBL" id="MN739067">
    <property type="protein sequence ID" value="QHS86949.1"/>
    <property type="molecule type" value="Genomic_DNA"/>
</dbReference>
<proteinExistence type="predicted"/>
<dbReference type="AlphaFoldDB" id="A0A6C0B5X3"/>
<evidence type="ECO:0000256" key="1">
    <source>
        <dbReference type="SAM" id="MobiDB-lite"/>
    </source>
</evidence>